<dbReference type="Pfam" id="PF00098">
    <property type="entry name" value="zf-CCHC"/>
    <property type="match status" value="1"/>
</dbReference>
<organism evidence="8 9">
    <name type="scientific">Popillia japonica</name>
    <name type="common">Japanese beetle</name>
    <dbReference type="NCBI Taxonomy" id="7064"/>
    <lineage>
        <taxon>Eukaryota</taxon>
        <taxon>Metazoa</taxon>
        <taxon>Ecdysozoa</taxon>
        <taxon>Arthropoda</taxon>
        <taxon>Hexapoda</taxon>
        <taxon>Insecta</taxon>
        <taxon>Pterygota</taxon>
        <taxon>Neoptera</taxon>
        <taxon>Endopterygota</taxon>
        <taxon>Coleoptera</taxon>
        <taxon>Polyphaga</taxon>
        <taxon>Scarabaeiformia</taxon>
        <taxon>Scarabaeidae</taxon>
        <taxon>Rutelinae</taxon>
        <taxon>Popillia</taxon>
    </lineage>
</organism>
<dbReference type="Pfam" id="PF01490">
    <property type="entry name" value="Aa_trans"/>
    <property type="match status" value="1"/>
</dbReference>
<evidence type="ECO:0000256" key="3">
    <source>
        <dbReference type="ARBA" id="ARBA00022989"/>
    </source>
</evidence>
<feature type="transmembrane region" description="Helical" evidence="6">
    <location>
        <begin position="414"/>
        <end position="431"/>
    </location>
</feature>
<dbReference type="SUPFAM" id="SSF57756">
    <property type="entry name" value="Retrovirus zinc finger-like domains"/>
    <property type="match status" value="1"/>
</dbReference>
<keyword evidence="2 6" id="KW-0812">Transmembrane</keyword>
<feature type="domain" description="CCHC-type" evidence="7">
    <location>
        <begin position="621"/>
        <end position="636"/>
    </location>
</feature>
<feature type="domain" description="CCHC-type" evidence="7">
    <location>
        <begin position="644"/>
        <end position="657"/>
    </location>
</feature>
<dbReference type="GO" id="GO:0008270">
    <property type="term" value="F:zinc ion binding"/>
    <property type="evidence" value="ECO:0007669"/>
    <property type="project" value="UniProtKB-KW"/>
</dbReference>
<dbReference type="AlphaFoldDB" id="A0AAW1LPF1"/>
<evidence type="ECO:0000256" key="1">
    <source>
        <dbReference type="ARBA" id="ARBA00004141"/>
    </source>
</evidence>
<name>A0AAW1LPF1_POPJA</name>
<evidence type="ECO:0000256" key="2">
    <source>
        <dbReference type="ARBA" id="ARBA00022692"/>
    </source>
</evidence>
<evidence type="ECO:0000256" key="6">
    <source>
        <dbReference type="SAM" id="Phobius"/>
    </source>
</evidence>
<feature type="transmembrane region" description="Helical" evidence="6">
    <location>
        <begin position="190"/>
        <end position="209"/>
    </location>
</feature>
<keyword evidence="3 6" id="KW-1133">Transmembrane helix</keyword>
<feature type="transmembrane region" description="Helical" evidence="6">
    <location>
        <begin position="475"/>
        <end position="495"/>
    </location>
</feature>
<dbReference type="GO" id="GO:0005774">
    <property type="term" value="C:vacuolar membrane"/>
    <property type="evidence" value="ECO:0007669"/>
    <property type="project" value="TreeGrafter"/>
</dbReference>
<evidence type="ECO:0000256" key="4">
    <source>
        <dbReference type="ARBA" id="ARBA00023136"/>
    </source>
</evidence>
<keyword evidence="5" id="KW-0863">Zinc-finger</keyword>
<reference evidence="8 9" key="1">
    <citation type="journal article" date="2024" name="BMC Genomics">
        <title>De novo assembly and annotation of Popillia japonica's genome with initial clues to its potential as an invasive pest.</title>
        <authorList>
            <person name="Cucini C."/>
            <person name="Boschi S."/>
            <person name="Funari R."/>
            <person name="Cardaioli E."/>
            <person name="Iannotti N."/>
            <person name="Marturano G."/>
            <person name="Paoli F."/>
            <person name="Bruttini M."/>
            <person name="Carapelli A."/>
            <person name="Frati F."/>
            <person name="Nardi F."/>
        </authorList>
    </citation>
    <scope>NUCLEOTIDE SEQUENCE [LARGE SCALE GENOMIC DNA]</scope>
    <source>
        <strain evidence="8">DMR45628</strain>
    </source>
</reference>
<keyword evidence="5" id="KW-0862">Zinc</keyword>
<feature type="transmembrane region" description="Helical" evidence="6">
    <location>
        <begin position="325"/>
        <end position="349"/>
    </location>
</feature>
<feature type="transmembrane region" description="Helical" evidence="6">
    <location>
        <begin position="258"/>
        <end position="275"/>
    </location>
</feature>
<dbReference type="PROSITE" id="PS50158">
    <property type="entry name" value="ZF_CCHC"/>
    <property type="match status" value="2"/>
</dbReference>
<evidence type="ECO:0000259" key="7">
    <source>
        <dbReference type="PROSITE" id="PS50158"/>
    </source>
</evidence>
<dbReference type="InterPro" id="IPR013057">
    <property type="entry name" value="AA_transpt_TM"/>
</dbReference>
<feature type="transmembrane region" description="Helical" evidence="6">
    <location>
        <begin position="369"/>
        <end position="393"/>
    </location>
</feature>
<gene>
    <name evidence="8" type="ORF">QE152_g12571</name>
</gene>
<sequence length="703" mass="77940">MANISRKNETLVPLQGYGNRPQLIPQFDQKKTGVSSDSIMTKAAEIEDDQRYKSEKNEVPVTLANGSTVPLVAPPGKGDEELGEYNPFEHRKLDHPTSDLDTLIHLLKGSLGSGILAMPLAYANAGLGFGLFATCAIGFICTYCVHILVRSAHTLCKRTRVPSLGYAEVGEAAFLAGPEGLHKWSRFAKAMINLFLVIDLLGCCCVYIVFVSRNIKQVVDYHSESDLDLRWYMAALLPLLIPLNLIRNLKYLSPFSMIANILVAAGMGITFYYIFSDLPSVSTRPTIVSVEKWPMFFGTAIFALEGIGVVMPLENNMKTPTHFIGCPGVLNTGMFFVVSLYASVGFFGFLKYGNETEGSITLNLPQHEILAQCVKIMIAVAIFLTYSLQFYVPMEIIWKNLKQHFGARKTISEYLIRTAIVIGTVCIAIAIPNLGGFISLVGAVCLSTLGLIFPAIIDLVTFYEEPGLGKLNWRLWKNALLIVFGLIGFLTGSYVKSIRKTREGDLLLEVKRDRQDAGALKEAIHKTVDNKVSLINKETTIHVLDIDAALTKDEVESAIKMSVGNREAQSIRIKSMRPSRDGNQIATVQTSRMAGNVLLKLGRVKIGWVGCRIRERVEVTRCFKCLEFGHRRKDCKGQDRSDLCLNCNQTGHTAKDCASESFCPVCQKTGHRADSTKCLKFRELLRAQVTTRNRSRRPTTTQD</sequence>
<feature type="transmembrane region" description="Helical" evidence="6">
    <location>
        <begin position="295"/>
        <end position="313"/>
    </location>
</feature>
<dbReference type="EMBL" id="JASPKY010000115">
    <property type="protein sequence ID" value="KAK9736338.1"/>
    <property type="molecule type" value="Genomic_DNA"/>
</dbReference>
<evidence type="ECO:0000256" key="5">
    <source>
        <dbReference type="PROSITE-ProRule" id="PRU00047"/>
    </source>
</evidence>
<dbReference type="Gene3D" id="4.10.60.10">
    <property type="entry name" value="Zinc finger, CCHC-type"/>
    <property type="match status" value="1"/>
</dbReference>
<dbReference type="InterPro" id="IPR036875">
    <property type="entry name" value="Znf_CCHC_sf"/>
</dbReference>
<comment type="subcellular location">
    <subcellularLocation>
        <location evidence="1">Membrane</location>
        <topology evidence="1">Multi-pass membrane protein</topology>
    </subcellularLocation>
</comment>
<dbReference type="PANTHER" id="PTHR22950">
    <property type="entry name" value="AMINO ACID TRANSPORTER"/>
    <property type="match status" value="1"/>
</dbReference>
<evidence type="ECO:0000313" key="9">
    <source>
        <dbReference type="Proteomes" id="UP001458880"/>
    </source>
</evidence>
<keyword evidence="5" id="KW-0479">Metal-binding</keyword>
<protein>
    <submittedName>
        <fullName evidence="8">Transmembrane amino acid transporter protein</fullName>
    </submittedName>
</protein>
<dbReference type="GO" id="GO:0003676">
    <property type="term" value="F:nucleic acid binding"/>
    <property type="evidence" value="ECO:0007669"/>
    <property type="project" value="InterPro"/>
</dbReference>
<feature type="transmembrane region" description="Helical" evidence="6">
    <location>
        <begin position="229"/>
        <end position="246"/>
    </location>
</feature>
<dbReference type="Proteomes" id="UP001458880">
    <property type="component" value="Unassembled WGS sequence"/>
</dbReference>
<feature type="transmembrane region" description="Helical" evidence="6">
    <location>
        <begin position="129"/>
        <end position="149"/>
    </location>
</feature>
<dbReference type="SMART" id="SM00343">
    <property type="entry name" value="ZnF_C2HC"/>
    <property type="match status" value="3"/>
</dbReference>
<comment type="caution">
    <text evidence="8">The sequence shown here is derived from an EMBL/GenBank/DDBJ whole genome shotgun (WGS) entry which is preliminary data.</text>
</comment>
<proteinExistence type="predicted"/>
<dbReference type="InterPro" id="IPR001878">
    <property type="entry name" value="Znf_CCHC"/>
</dbReference>
<keyword evidence="9" id="KW-1185">Reference proteome</keyword>
<keyword evidence="4 6" id="KW-0472">Membrane</keyword>
<feature type="transmembrane region" description="Helical" evidence="6">
    <location>
        <begin position="437"/>
        <end position="463"/>
    </location>
</feature>
<dbReference type="PANTHER" id="PTHR22950:SF460">
    <property type="entry name" value="PROTON-COUPLED AMINO ACID TRANSPORTER 4-LIKE PROTEIN"/>
    <property type="match status" value="1"/>
</dbReference>
<accession>A0AAW1LPF1</accession>
<evidence type="ECO:0000313" key="8">
    <source>
        <dbReference type="EMBL" id="KAK9736338.1"/>
    </source>
</evidence>
<dbReference type="GO" id="GO:0015179">
    <property type="term" value="F:L-amino acid transmembrane transporter activity"/>
    <property type="evidence" value="ECO:0007669"/>
    <property type="project" value="TreeGrafter"/>
</dbReference>